<gene>
    <name evidence="3" type="ORF">ACFFRN_27880</name>
</gene>
<organism evidence="3 4">
    <name type="scientific">Nonomuraea roseola</name>
    <dbReference type="NCBI Taxonomy" id="46179"/>
    <lineage>
        <taxon>Bacteria</taxon>
        <taxon>Bacillati</taxon>
        <taxon>Actinomycetota</taxon>
        <taxon>Actinomycetes</taxon>
        <taxon>Streptosporangiales</taxon>
        <taxon>Streptosporangiaceae</taxon>
        <taxon>Nonomuraea</taxon>
    </lineage>
</organism>
<dbReference type="Proteomes" id="UP001589646">
    <property type="component" value="Unassembled WGS sequence"/>
</dbReference>
<keyword evidence="4" id="KW-1185">Reference proteome</keyword>
<proteinExistence type="predicted"/>
<dbReference type="SUPFAM" id="SSF51556">
    <property type="entry name" value="Metallo-dependent hydrolases"/>
    <property type="match status" value="1"/>
</dbReference>
<dbReference type="InterPro" id="IPR006680">
    <property type="entry name" value="Amidohydro-rel"/>
</dbReference>
<dbReference type="InterPro" id="IPR051781">
    <property type="entry name" value="Metallo-dep_Hydrolase"/>
</dbReference>
<dbReference type="Gene3D" id="2.30.40.10">
    <property type="entry name" value="Urease, subunit C, domain 1"/>
    <property type="match status" value="1"/>
</dbReference>
<reference evidence="3 4" key="1">
    <citation type="submission" date="2024-09" db="EMBL/GenBank/DDBJ databases">
        <authorList>
            <person name="Sun Q."/>
            <person name="Mori K."/>
        </authorList>
    </citation>
    <scope>NUCLEOTIDE SEQUENCE [LARGE SCALE GENOMIC DNA]</scope>
    <source>
        <strain evidence="3 4">JCM 3323</strain>
    </source>
</reference>
<dbReference type="SUPFAM" id="SSF51338">
    <property type="entry name" value="Composite domain of metallo-dependent hydrolases"/>
    <property type="match status" value="1"/>
</dbReference>
<evidence type="ECO:0000256" key="1">
    <source>
        <dbReference type="SAM" id="MobiDB-lite"/>
    </source>
</evidence>
<protein>
    <submittedName>
        <fullName evidence="3">Amidohydrolase family protein</fullName>
    </submittedName>
</protein>
<feature type="compositionally biased region" description="Gly residues" evidence="1">
    <location>
        <begin position="411"/>
        <end position="420"/>
    </location>
</feature>
<dbReference type="Gene3D" id="3.20.20.140">
    <property type="entry name" value="Metal-dependent hydrolases"/>
    <property type="match status" value="1"/>
</dbReference>
<evidence type="ECO:0000259" key="2">
    <source>
        <dbReference type="Pfam" id="PF01979"/>
    </source>
</evidence>
<dbReference type="InterPro" id="IPR011059">
    <property type="entry name" value="Metal-dep_hydrolase_composite"/>
</dbReference>
<feature type="region of interest" description="Disordered" evidence="1">
    <location>
        <begin position="401"/>
        <end position="420"/>
    </location>
</feature>
<evidence type="ECO:0000313" key="3">
    <source>
        <dbReference type="EMBL" id="MFB9530432.1"/>
    </source>
</evidence>
<sequence>MRSGFLDRRPERIAIRAARLFDGHGPGYLLDPLVLVEGGRVVEAGSGLEPPPGVEVVDLLGLTLLPGLVDSHVHLALNATDEAVDHVTHADEAALLVSMRAAAARTLAAGVTTVRDLGDRDYLSLRLREETAADPTAGPTILASGPPLTTPGGHCWFLGGETSGVDGVRAAVRERAERGADVVKVMATGGGITAGSAMHERQYGRAELRAAAEEAHRLGLPITAHAHSPEGIADVVAAGFDGIEHCTFYAEDGVRADEGLVRELAERGIAVSLTLGALPGGPPLTPEQAKQLPAFVAGLHMMREAGVTLVCGSDSGIFAVKPHGGLAHSVAAMVDMAGLTPLDALRSATSVAARACGVGERKGRVAAGFDADLIGVEGDPLADPAALLDVRAVFRAGRPVALDEQDARGRGQAGGGTDKP</sequence>
<comment type="caution">
    <text evidence="3">The sequence shown here is derived from an EMBL/GenBank/DDBJ whole genome shotgun (WGS) entry which is preliminary data.</text>
</comment>
<accession>A0ABV5Q4L7</accession>
<feature type="domain" description="Amidohydrolase-related" evidence="2">
    <location>
        <begin position="63"/>
        <end position="400"/>
    </location>
</feature>
<name>A0ABV5Q4L7_9ACTN</name>
<dbReference type="InterPro" id="IPR032466">
    <property type="entry name" value="Metal_Hydrolase"/>
</dbReference>
<dbReference type="PANTHER" id="PTHR43135:SF3">
    <property type="entry name" value="ALPHA-D-RIBOSE 1-METHYLPHOSPHONATE 5-TRIPHOSPHATE DIPHOSPHATASE"/>
    <property type="match status" value="1"/>
</dbReference>
<dbReference type="PANTHER" id="PTHR43135">
    <property type="entry name" value="ALPHA-D-RIBOSE 1-METHYLPHOSPHONATE 5-TRIPHOSPHATE DIPHOSPHATASE"/>
    <property type="match status" value="1"/>
</dbReference>
<dbReference type="Pfam" id="PF01979">
    <property type="entry name" value="Amidohydro_1"/>
    <property type="match status" value="1"/>
</dbReference>
<evidence type="ECO:0000313" key="4">
    <source>
        <dbReference type="Proteomes" id="UP001589646"/>
    </source>
</evidence>
<dbReference type="EMBL" id="JBHMCE010000008">
    <property type="protein sequence ID" value="MFB9530432.1"/>
    <property type="molecule type" value="Genomic_DNA"/>
</dbReference>
<dbReference type="RefSeq" id="WP_346124629.1">
    <property type="nucleotide sequence ID" value="NZ_BAAAXC010000015.1"/>
</dbReference>